<evidence type="ECO:0000256" key="3">
    <source>
        <dbReference type="ARBA" id="ARBA00024867"/>
    </source>
</evidence>
<evidence type="ECO:0000256" key="4">
    <source>
        <dbReference type="PROSITE-ProRule" id="PRU00169"/>
    </source>
</evidence>
<evidence type="ECO:0000256" key="1">
    <source>
        <dbReference type="ARBA" id="ARBA00018672"/>
    </source>
</evidence>
<dbReference type="Gene3D" id="3.40.50.2300">
    <property type="match status" value="1"/>
</dbReference>
<dbReference type="Pfam" id="PF00072">
    <property type="entry name" value="Response_reg"/>
    <property type="match status" value="1"/>
</dbReference>
<protein>
    <recommendedName>
        <fullName evidence="1">Stage 0 sporulation protein A homolog</fullName>
    </recommendedName>
</protein>
<reference evidence="6 7" key="1">
    <citation type="submission" date="2020-01" db="EMBL/GenBank/DDBJ databases">
        <title>Whole-genome sequence of Heliobacterium undosum DSM 13378.</title>
        <authorList>
            <person name="Kyndt J.A."/>
            <person name="Meyer T.E."/>
        </authorList>
    </citation>
    <scope>NUCLEOTIDE SEQUENCE [LARGE SCALE GENOMIC DNA]</scope>
    <source>
        <strain evidence="6 7">DSM 13378</strain>
    </source>
</reference>
<keyword evidence="2 4" id="KW-0597">Phosphoprotein</keyword>
<dbReference type="InterPro" id="IPR011006">
    <property type="entry name" value="CheY-like_superfamily"/>
</dbReference>
<dbReference type="PANTHER" id="PTHR44591">
    <property type="entry name" value="STRESS RESPONSE REGULATOR PROTEIN 1"/>
    <property type="match status" value="1"/>
</dbReference>
<dbReference type="OrthoDB" id="9808843at2"/>
<feature type="modified residue" description="4-aspartylphosphate" evidence="4">
    <location>
        <position position="55"/>
    </location>
</feature>
<sequence>MGDSQSVLVVDDQKGVRRLLHEAFLMAGISVEVAASGAEALEKLGRREYSLMLLDVKMPGMTGIEALAEARRRGHRIPVILMTAYEELPLIKEASALDILDHVIKPFDVMELTRKISRWRSSPFEYRG</sequence>
<dbReference type="PANTHER" id="PTHR44591:SF3">
    <property type="entry name" value="RESPONSE REGULATORY DOMAIN-CONTAINING PROTEIN"/>
    <property type="match status" value="1"/>
</dbReference>
<comment type="function">
    <text evidence="3">May play the central regulatory role in sporulation. It may be an element of the effector pathway responsible for the activation of sporulation genes in response to nutritional stress. Spo0A may act in concert with spo0H (a sigma factor) to control the expression of some genes that are critical to the sporulation process.</text>
</comment>
<dbReference type="SUPFAM" id="SSF52172">
    <property type="entry name" value="CheY-like"/>
    <property type="match status" value="1"/>
</dbReference>
<dbReference type="EMBL" id="WXEY01000018">
    <property type="protein sequence ID" value="MZP30745.1"/>
    <property type="molecule type" value="Genomic_DNA"/>
</dbReference>
<dbReference type="GO" id="GO:0000160">
    <property type="term" value="P:phosphorelay signal transduction system"/>
    <property type="evidence" value="ECO:0007669"/>
    <property type="project" value="InterPro"/>
</dbReference>
<dbReference type="InterPro" id="IPR001789">
    <property type="entry name" value="Sig_transdc_resp-reg_receiver"/>
</dbReference>
<dbReference type="PROSITE" id="PS50110">
    <property type="entry name" value="RESPONSE_REGULATORY"/>
    <property type="match status" value="1"/>
</dbReference>
<comment type="caution">
    <text evidence="6">The sequence shown here is derived from an EMBL/GenBank/DDBJ whole genome shotgun (WGS) entry which is preliminary data.</text>
</comment>
<gene>
    <name evidence="6" type="ORF">GTO91_13585</name>
</gene>
<accession>A0A845L6T4</accession>
<feature type="domain" description="Response regulatory" evidence="5">
    <location>
        <begin position="6"/>
        <end position="120"/>
    </location>
</feature>
<evidence type="ECO:0000313" key="7">
    <source>
        <dbReference type="Proteomes" id="UP000463470"/>
    </source>
</evidence>
<evidence type="ECO:0000313" key="6">
    <source>
        <dbReference type="EMBL" id="MZP30745.1"/>
    </source>
</evidence>
<dbReference type="Proteomes" id="UP000463470">
    <property type="component" value="Unassembled WGS sequence"/>
</dbReference>
<evidence type="ECO:0000259" key="5">
    <source>
        <dbReference type="PROSITE" id="PS50110"/>
    </source>
</evidence>
<dbReference type="RefSeq" id="WP_161259269.1">
    <property type="nucleotide sequence ID" value="NZ_WXEY01000018.1"/>
</dbReference>
<organism evidence="6 7">
    <name type="scientific">Heliomicrobium undosum</name>
    <dbReference type="NCBI Taxonomy" id="121734"/>
    <lineage>
        <taxon>Bacteria</taxon>
        <taxon>Bacillati</taxon>
        <taxon>Bacillota</taxon>
        <taxon>Clostridia</taxon>
        <taxon>Eubacteriales</taxon>
        <taxon>Heliobacteriaceae</taxon>
        <taxon>Heliomicrobium</taxon>
    </lineage>
</organism>
<evidence type="ECO:0000256" key="2">
    <source>
        <dbReference type="ARBA" id="ARBA00022553"/>
    </source>
</evidence>
<proteinExistence type="predicted"/>
<name>A0A845L6T4_9FIRM</name>
<dbReference type="AlphaFoldDB" id="A0A845L6T4"/>
<keyword evidence="7" id="KW-1185">Reference proteome</keyword>
<dbReference type="SMART" id="SM00448">
    <property type="entry name" value="REC"/>
    <property type="match status" value="1"/>
</dbReference>
<dbReference type="InterPro" id="IPR050595">
    <property type="entry name" value="Bact_response_regulator"/>
</dbReference>